<feature type="transmembrane region" description="Helical" evidence="18">
    <location>
        <begin position="1437"/>
        <end position="1454"/>
    </location>
</feature>
<evidence type="ECO:0000256" key="7">
    <source>
        <dbReference type="ARBA" id="ARBA00022692"/>
    </source>
</evidence>
<feature type="region of interest" description="Disordered" evidence="17">
    <location>
        <begin position="1"/>
        <end position="85"/>
    </location>
</feature>
<evidence type="ECO:0000256" key="3">
    <source>
        <dbReference type="ARBA" id="ARBA00022475"/>
    </source>
</evidence>
<evidence type="ECO:0000256" key="17">
    <source>
        <dbReference type="SAM" id="MobiDB-lite"/>
    </source>
</evidence>
<gene>
    <name evidence="20" type="ORF">PBRASI_LOCUS5442</name>
</gene>
<evidence type="ECO:0000256" key="11">
    <source>
        <dbReference type="ARBA" id="ARBA00023065"/>
    </source>
</evidence>
<comment type="subcellular location">
    <subcellularLocation>
        <location evidence="1">Cell membrane</location>
        <topology evidence="1">Multi-pass membrane protein</topology>
    </subcellularLocation>
</comment>
<sequence>MEDGDGSQLESDSRVISIDNTDVNEPLPDDPTQEALLDSRGLTRRRSPLSSPRVTFFDESTETVPLASRSRTLRPASTQRPSMSSIRTWNSSDFLFSDGERLSRNASEDLTRVPSFLDRRQLSYSGDDVVEMSHVGQGSSSTGGGVDSNKDEDNDYDDGDVDKLAGLSHTKSKKDSRDTLDRLHPRIASPKQTRSIDRMSQMLARVSSRVVNIANVPRVQQEREEMETPLPPRTSSRKYLQDLHAKRNGAEGIRDFRNDLYTKVSDKIKTTYILSPEIRLEDRSLYIFGPKNPIRLWLHGVLIHPWTESIILLLIVTNLILLSIQAWVPVDTLEEVIWGRSWIDYALLAIFAIFTFEIIARIIVSGFIINPKQPISTGSSSDKLNESSTTSTTETQYISNAAFLRHSFNRIDLLAVTSFWIDLTLNLVGMHDVRLWKALSTLRSLRLLSVTSGSSTILESLKKSVPLLVNVTFFVGFFFVLFSIIGVQSFKGSLLRRCVISDAQTNFVLEDQFCGGYYVGDIQKPYVKLDGSPGAIKGYLCPSGQICKEVENPFKGTVSFDNIFTSMVIVFVISSVQNWTDIMYQTMDSDFDWSCLFFIVAVIVLNFWLINLFVAVITEMFAKIREDSSHSAFTLSKTAPILDDEDEEWTLQEGQKTVRVNKLMRIVEETKYVWVLAILVDLIIMGFRSANMSPDTERFLSNTELAFTIVFAIEIIIRFAAYLPDWRLFFRQKKNVVDLTLAVVTCIIQVPLIKNSAAFPYLTAFQIARAYRIVVAIPRMRALLTKVLGSAVGLANLIFFIVLIDFIAAIVGIQMLRGSIPMQDDSGDIVIRFSDIYNGFVGMYQLFSGEDWTKVLYNAMQYENRTISAAIAAIFLIVWVSLSNFVLLNMFIAVVQENFEIAEEEKHKRQVRAFIRKADPKVKTETVINKWNPYRFFKAKPKTLAVASIPSGLILNTQKSRVRDFMHDSNMDKENKFKDEPIKPHFNIMQKLKRWFRMDEDDEEHVPLTAYMARRHSSIDDTNNGTTVASEPGKSIEITRDDIQERHAQKVDFISAHPNYDAALWFISPRNRIRHYCQLLVPPSFGERTFGTRPSHTLSLVFSSFIYGCIIASVVLACITHPAYQKQYYIDFIRPGTWFWITDVTFTGIFTLEFLVKIIADGFLLTPNAYLLNVWNVLDFFVLITLYISTFAVLLKATILSRAIRAFKALRALRLINLSSRVKETFNSILISGAPRIFDASFVSISLIIPFAIYGQNIFSGLLFNCSDTDASIANKDSCFGEYSISPFNWDVQILAPRVWDNPYVWSFDTFRAGLLILFEIVSGEGWIDVMTSTMQITGLDQQPRQDATKWNAVFFMVFNMAGAVFVLTLFISVIIENFMSRSGFAFLTADQRRWMDLKKLLKQIRPSKQPKFRPSNKFRSFCYDQVIVKKGWLSKFMTVTYILHIITLMSEFRESPPWLETLRKILFLVFIAIYILEICIKLAGFGWTTFRRNRWNLYDLFIVFGAATTTIPFSFHTPVDDRVVQLQKLFLVGISFKIVQKSDSLNQLFKTMAASLPSIFNLFAVWFVIFCIYAIMFMEIFGLTKFGPNGNPHVNFRNFWNAMLTLVRMSTGEGWNKIMHDYTVEPPYCVDNKSYLLSDCGSQPWAYFLFITWNVLSMYIFANMFIVVVIDNFSYCYQIAAEFSLVNREQIRQFKKAWGDIDKNRTGYIKSQDFAKFFGKLSGIFEVKIYEDQHQIKSLIERSKAEGLWGSSRQKGVYNIDRIDVRKLKQNIALINMTKVHERRRIYSHLYHEALLSVERDSRDNEKGISFTNMLLMLAHYKLVDDDQSLEIDELLKRKEKMERVADAVNRDRVQSLLKAIYWHRKHKAMKAKQTETTEAVPEITVELSDKPSQTLKIHTLSARSSQMTLPMSPGTPSSPVFDADQDFSTRTSTELRSYVSDDIDSESVEWASFDANHEMNDQTAEEVLNSLQNNFWHDVLKEMSEEDNRRL</sequence>
<dbReference type="InterPro" id="IPR002048">
    <property type="entry name" value="EF_hand_dom"/>
</dbReference>
<dbReference type="Gene3D" id="1.20.120.350">
    <property type="entry name" value="Voltage-gated potassium channels. Chain C"/>
    <property type="match status" value="4"/>
</dbReference>
<dbReference type="PANTHER" id="PTHR45628:SF7">
    <property type="entry name" value="VOLTAGE-DEPENDENT CALCIUM CHANNEL TYPE A SUBUNIT ALPHA-1"/>
    <property type="match status" value="1"/>
</dbReference>
<feature type="transmembrane region" description="Helical" evidence="18">
    <location>
        <begin position="1180"/>
        <end position="1204"/>
    </location>
</feature>
<feature type="transmembrane region" description="Helical" evidence="18">
    <location>
        <begin position="1237"/>
        <end position="1255"/>
    </location>
</feature>
<feature type="compositionally biased region" description="Basic and acidic residues" evidence="17">
    <location>
        <begin position="173"/>
        <end position="184"/>
    </location>
</feature>
<keyword evidence="8" id="KW-0106">Calcium</keyword>
<feature type="transmembrane region" description="Helical" evidence="18">
    <location>
        <begin position="705"/>
        <end position="723"/>
    </location>
</feature>
<evidence type="ECO:0000256" key="9">
    <source>
        <dbReference type="ARBA" id="ARBA00022882"/>
    </source>
</evidence>
<dbReference type="PROSITE" id="PS50222">
    <property type="entry name" value="EF_HAND_2"/>
    <property type="match status" value="1"/>
</dbReference>
<dbReference type="Gene3D" id="1.10.287.70">
    <property type="match status" value="4"/>
</dbReference>
<feature type="transmembrane region" description="Helical" evidence="18">
    <location>
        <begin position="672"/>
        <end position="690"/>
    </location>
</feature>
<feature type="transmembrane region" description="Helical" evidence="18">
    <location>
        <begin position="467"/>
        <end position="487"/>
    </location>
</feature>
<feature type="transmembrane region" description="Helical" evidence="18">
    <location>
        <begin position="1466"/>
        <end position="1486"/>
    </location>
</feature>
<feature type="transmembrane region" description="Helical" evidence="18">
    <location>
        <begin position="787"/>
        <end position="813"/>
    </location>
</feature>
<feature type="transmembrane region" description="Helical" evidence="18">
    <location>
        <begin position="1498"/>
        <end position="1517"/>
    </location>
</feature>
<comment type="caution">
    <text evidence="20">The sequence shown here is derived from an EMBL/GenBank/DDBJ whole genome shotgun (WGS) entry which is preliminary data.</text>
</comment>
<evidence type="ECO:0000313" key="21">
    <source>
        <dbReference type="Proteomes" id="UP000789739"/>
    </source>
</evidence>
<evidence type="ECO:0000256" key="4">
    <source>
        <dbReference type="ARBA" id="ARBA00022553"/>
    </source>
</evidence>
<keyword evidence="13" id="KW-0325">Glycoprotein</keyword>
<feature type="compositionally biased region" description="Acidic residues" evidence="17">
    <location>
        <begin position="150"/>
        <end position="160"/>
    </location>
</feature>
<evidence type="ECO:0000256" key="1">
    <source>
        <dbReference type="ARBA" id="ARBA00004651"/>
    </source>
</evidence>
<dbReference type="InterPro" id="IPR027359">
    <property type="entry name" value="Volt_channel_dom_sf"/>
</dbReference>
<feature type="region of interest" description="Disordered" evidence="17">
    <location>
        <begin position="128"/>
        <end position="197"/>
    </location>
</feature>
<feature type="transmembrane region" description="Helical" evidence="18">
    <location>
        <begin position="310"/>
        <end position="330"/>
    </location>
</feature>
<evidence type="ECO:0000256" key="8">
    <source>
        <dbReference type="ARBA" id="ARBA00022837"/>
    </source>
</evidence>
<evidence type="ECO:0000256" key="6">
    <source>
        <dbReference type="ARBA" id="ARBA00022673"/>
    </source>
</evidence>
<keyword evidence="12 18" id="KW-0472">Membrane</keyword>
<dbReference type="InterPro" id="IPR005821">
    <property type="entry name" value="Ion_trans_dom"/>
</dbReference>
<keyword evidence="11" id="KW-0406">Ion transport</keyword>
<evidence type="ECO:0000256" key="16">
    <source>
        <dbReference type="ARBA" id="ARBA00067459"/>
    </source>
</evidence>
<feature type="transmembrane region" description="Helical" evidence="18">
    <location>
        <begin position="1353"/>
        <end position="1376"/>
    </location>
</feature>
<dbReference type="PANTHER" id="PTHR45628">
    <property type="entry name" value="VOLTAGE-DEPENDENT CALCIUM CHANNEL TYPE A SUBUNIT ALPHA-1"/>
    <property type="match status" value="1"/>
</dbReference>
<evidence type="ECO:0000256" key="13">
    <source>
        <dbReference type="ARBA" id="ARBA00023180"/>
    </source>
</evidence>
<evidence type="ECO:0000256" key="10">
    <source>
        <dbReference type="ARBA" id="ARBA00022989"/>
    </source>
</evidence>
<dbReference type="FunFam" id="1.10.287.70:FF:000093">
    <property type="entry name" value="Calcium channel subunit Cch1"/>
    <property type="match status" value="1"/>
</dbReference>
<evidence type="ECO:0000256" key="14">
    <source>
        <dbReference type="ARBA" id="ARBA00023303"/>
    </source>
</evidence>
<keyword evidence="2" id="KW-0813">Transport</keyword>
<accession>A0A9N9B796</accession>
<evidence type="ECO:0000256" key="12">
    <source>
        <dbReference type="ARBA" id="ARBA00023136"/>
    </source>
</evidence>
<feature type="transmembrane region" description="Helical" evidence="18">
    <location>
        <begin position="735"/>
        <end position="753"/>
    </location>
</feature>
<dbReference type="GO" id="GO:0005891">
    <property type="term" value="C:voltage-gated calcium channel complex"/>
    <property type="evidence" value="ECO:0007669"/>
    <property type="project" value="TreeGrafter"/>
</dbReference>
<evidence type="ECO:0000256" key="2">
    <source>
        <dbReference type="ARBA" id="ARBA00022448"/>
    </source>
</evidence>
<keyword evidence="3" id="KW-1003">Cell membrane</keyword>
<dbReference type="FunFam" id="1.20.120.350:FF:000079">
    <property type="entry name" value="Calcium channel subunit Cch1"/>
    <property type="match status" value="1"/>
</dbReference>
<dbReference type="SUPFAM" id="SSF81324">
    <property type="entry name" value="Voltage-gated potassium channels"/>
    <property type="match status" value="4"/>
</dbReference>
<evidence type="ECO:0000256" key="18">
    <source>
        <dbReference type="SAM" id="Phobius"/>
    </source>
</evidence>
<feature type="transmembrane region" description="Helical" evidence="18">
    <location>
        <begin position="1140"/>
        <end position="1160"/>
    </location>
</feature>
<feature type="transmembrane region" description="Helical" evidence="18">
    <location>
        <begin position="596"/>
        <end position="617"/>
    </location>
</feature>
<keyword evidence="14" id="KW-0407">Ion channel</keyword>
<feature type="transmembrane region" description="Helical" evidence="18">
    <location>
        <begin position="558"/>
        <end position="576"/>
    </location>
</feature>
<keyword evidence="5" id="KW-0109">Calcium transport</keyword>
<feature type="transmembrane region" description="Helical" evidence="18">
    <location>
        <begin position="342"/>
        <end position="364"/>
    </location>
</feature>
<evidence type="ECO:0000313" key="20">
    <source>
        <dbReference type="EMBL" id="CAG8558050.1"/>
    </source>
</evidence>
<feature type="transmembrane region" description="Helical" evidence="18">
    <location>
        <begin position="1098"/>
        <end position="1119"/>
    </location>
</feature>
<name>A0A9N9B796_9GLOM</name>
<dbReference type="GO" id="GO:0098703">
    <property type="term" value="P:calcium ion import across plasma membrane"/>
    <property type="evidence" value="ECO:0007669"/>
    <property type="project" value="TreeGrafter"/>
</dbReference>
<keyword evidence="21" id="KW-1185">Reference proteome</keyword>
<keyword evidence="4" id="KW-0597">Phosphoprotein</keyword>
<feature type="transmembrane region" description="Helical" evidence="18">
    <location>
        <begin position="1560"/>
        <end position="1582"/>
    </location>
</feature>
<dbReference type="EMBL" id="CAJVPI010000635">
    <property type="protein sequence ID" value="CAG8558050.1"/>
    <property type="molecule type" value="Genomic_DNA"/>
</dbReference>
<organism evidence="20 21">
    <name type="scientific">Paraglomus brasilianum</name>
    <dbReference type="NCBI Taxonomy" id="144538"/>
    <lineage>
        <taxon>Eukaryota</taxon>
        <taxon>Fungi</taxon>
        <taxon>Fungi incertae sedis</taxon>
        <taxon>Mucoromycota</taxon>
        <taxon>Glomeromycotina</taxon>
        <taxon>Glomeromycetes</taxon>
        <taxon>Paraglomerales</taxon>
        <taxon>Paraglomeraceae</taxon>
        <taxon>Paraglomus</taxon>
    </lineage>
</organism>
<dbReference type="GO" id="GO:0008331">
    <property type="term" value="F:high voltage-gated calcium channel activity"/>
    <property type="evidence" value="ECO:0007669"/>
    <property type="project" value="TreeGrafter"/>
</dbReference>
<reference evidence="20" key="1">
    <citation type="submission" date="2021-06" db="EMBL/GenBank/DDBJ databases">
        <authorList>
            <person name="Kallberg Y."/>
            <person name="Tangrot J."/>
            <person name="Rosling A."/>
        </authorList>
    </citation>
    <scope>NUCLEOTIDE SEQUENCE</scope>
    <source>
        <strain evidence="20">BR232B</strain>
    </source>
</reference>
<keyword evidence="10 18" id="KW-1133">Transmembrane helix</keyword>
<comment type="similarity">
    <text evidence="15">Belongs to the calcium channel alpha-1 subunit (TC 1.A.1.11) family.</text>
</comment>
<evidence type="ECO:0000259" key="19">
    <source>
        <dbReference type="PROSITE" id="PS50222"/>
    </source>
</evidence>
<feature type="transmembrane region" description="Helical" evidence="18">
    <location>
        <begin position="869"/>
        <end position="892"/>
    </location>
</feature>
<feature type="domain" description="EF-hand" evidence="19">
    <location>
        <begin position="1690"/>
        <end position="1725"/>
    </location>
</feature>
<dbReference type="Proteomes" id="UP000789739">
    <property type="component" value="Unassembled WGS sequence"/>
</dbReference>
<proteinExistence type="inferred from homology"/>
<protein>
    <recommendedName>
        <fullName evidence="16">Calcium-channel protein CCH1</fullName>
    </recommendedName>
</protein>
<dbReference type="InterPro" id="IPR050599">
    <property type="entry name" value="VDCC_alpha-1_subunit"/>
</dbReference>
<evidence type="ECO:0000256" key="5">
    <source>
        <dbReference type="ARBA" id="ARBA00022568"/>
    </source>
</evidence>
<feature type="transmembrane region" description="Helical" evidence="18">
    <location>
        <begin position="1646"/>
        <end position="1671"/>
    </location>
</feature>
<keyword evidence="6" id="KW-0107">Calcium channel</keyword>
<dbReference type="Pfam" id="PF00520">
    <property type="entry name" value="Ion_trans"/>
    <property type="match status" value="4"/>
</dbReference>
<dbReference type="GO" id="GO:0005509">
    <property type="term" value="F:calcium ion binding"/>
    <property type="evidence" value="ECO:0007669"/>
    <property type="project" value="InterPro"/>
</dbReference>
<evidence type="ECO:0000256" key="15">
    <source>
        <dbReference type="ARBA" id="ARBA00061395"/>
    </source>
</evidence>
<keyword evidence="9" id="KW-0851">Voltage-gated channel</keyword>
<dbReference type="OrthoDB" id="416585at2759"/>
<keyword evidence="7 18" id="KW-0812">Transmembrane</keyword>
<feature type="compositionally biased region" description="Polar residues" evidence="17">
    <location>
        <begin position="75"/>
        <end position="85"/>
    </location>
</feature>